<gene>
    <name evidence="22" type="ORF">SODALDRAFT_329064</name>
</gene>
<dbReference type="PIRSF" id="PIRSF037299">
    <property type="entry name" value="Glycosidase_CRH1_prd"/>
    <property type="match status" value="1"/>
</dbReference>
<evidence type="ECO:0000256" key="15">
    <source>
        <dbReference type="ARBA" id="ARBA00038074"/>
    </source>
</evidence>
<dbReference type="EC" id="3.2.-.-" evidence="16"/>
<evidence type="ECO:0000256" key="6">
    <source>
        <dbReference type="ARBA" id="ARBA00022679"/>
    </source>
</evidence>
<dbReference type="GO" id="GO:0009277">
    <property type="term" value="C:fungal-type cell wall"/>
    <property type="evidence" value="ECO:0007669"/>
    <property type="project" value="TreeGrafter"/>
</dbReference>
<dbReference type="Gene3D" id="2.60.120.200">
    <property type="match status" value="1"/>
</dbReference>
<feature type="chain" id="PRO_5018225986" description="Crh-like protein" evidence="20">
    <location>
        <begin position="22"/>
        <end position="409"/>
    </location>
</feature>
<evidence type="ECO:0000256" key="4">
    <source>
        <dbReference type="ARBA" id="ARBA00022622"/>
    </source>
</evidence>
<dbReference type="GO" id="GO:0016757">
    <property type="term" value="F:glycosyltransferase activity"/>
    <property type="evidence" value="ECO:0007669"/>
    <property type="project" value="UniProtKB-KW"/>
</dbReference>
<sequence length="409" mass="42866">MLSKTFYAATVALAASTLVSAQTFTDCDPTKEDCPNAPAFGDDVFLDFCVNNGEDYIYSLDGTTVTYDDEHGAVFSISRLGQAPTQSSHKYLFFGEVECTVKAAPGPGIVTSIVLEADDLDEIDWEWVGGDNFNVQTNYFSKGDTTTYDRGGIHPIENPTGQFHTYGIVWTKEKIDWTIDGNVIRTLTYEEAKGGKEFPQSPMQLKFGTWVAGRPDAGEGTIDWAGGMADFSNGPFDAYYRDCRIVDYAGGVEGAIEYKYGDRSGTWESVIVITEDGEAPPTTPTTTARTTTTSPTTAARTSTSSPASTSAAQSSAQPSSSPNASSASSASSSAESTLVTSVVPSSSAASSAAASSAAETSAASTPPISPDNAAVEQPSAAPSDEPSSGMTTRANFALGIAGLVLAYLF</sequence>
<dbReference type="GO" id="GO:0005975">
    <property type="term" value="P:carbohydrate metabolic process"/>
    <property type="evidence" value="ECO:0007669"/>
    <property type="project" value="InterPro"/>
</dbReference>
<feature type="signal peptide" evidence="20">
    <location>
        <begin position="1"/>
        <end position="21"/>
    </location>
</feature>
<feature type="compositionally biased region" description="Low complexity" evidence="19">
    <location>
        <begin position="284"/>
        <end position="331"/>
    </location>
</feature>
<dbReference type="STRING" id="1314773.A0A3N2PKE0"/>
<dbReference type="AlphaFoldDB" id="A0A3N2PKE0"/>
<evidence type="ECO:0000256" key="2">
    <source>
        <dbReference type="ARBA" id="ARBA00004196"/>
    </source>
</evidence>
<evidence type="ECO:0000256" key="12">
    <source>
        <dbReference type="ARBA" id="ARBA00023288"/>
    </source>
</evidence>
<dbReference type="InterPro" id="IPR050546">
    <property type="entry name" value="Glycosyl_Hydrlase_16"/>
</dbReference>
<evidence type="ECO:0000256" key="9">
    <source>
        <dbReference type="ARBA" id="ARBA00023136"/>
    </source>
</evidence>
<keyword evidence="14" id="KW-0961">Cell wall biogenesis/degradation</keyword>
<name>A0A3N2PKE0_SODAK</name>
<dbReference type="OrthoDB" id="4781at2759"/>
<dbReference type="RefSeq" id="XP_028462670.1">
    <property type="nucleotide sequence ID" value="XM_028610844.1"/>
</dbReference>
<evidence type="ECO:0000256" key="11">
    <source>
        <dbReference type="ARBA" id="ARBA00023180"/>
    </source>
</evidence>
<evidence type="ECO:0000313" key="22">
    <source>
        <dbReference type="EMBL" id="ROT34864.1"/>
    </source>
</evidence>
<evidence type="ECO:0000256" key="20">
    <source>
        <dbReference type="SAM" id="SignalP"/>
    </source>
</evidence>
<evidence type="ECO:0000256" key="5">
    <source>
        <dbReference type="ARBA" id="ARBA00022676"/>
    </source>
</evidence>
<keyword evidence="12" id="KW-0449">Lipoprotein</keyword>
<dbReference type="InterPro" id="IPR017168">
    <property type="entry name" value="CHR-like"/>
</dbReference>
<evidence type="ECO:0000259" key="21">
    <source>
        <dbReference type="PROSITE" id="PS51762"/>
    </source>
</evidence>
<evidence type="ECO:0000256" key="7">
    <source>
        <dbReference type="ARBA" id="ARBA00022729"/>
    </source>
</evidence>
<evidence type="ECO:0000313" key="23">
    <source>
        <dbReference type="Proteomes" id="UP000272025"/>
    </source>
</evidence>
<feature type="active site" description="Proton donor" evidence="17">
    <location>
        <position position="126"/>
    </location>
</feature>
<keyword evidence="6" id="KW-0808">Transferase</keyword>
<evidence type="ECO:0000256" key="3">
    <source>
        <dbReference type="ARBA" id="ARBA00004589"/>
    </source>
</evidence>
<dbReference type="GO" id="GO:0031505">
    <property type="term" value="P:fungal-type cell wall organization"/>
    <property type="evidence" value="ECO:0007669"/>
    <property type="project" value="TreeGrafter"/>
</dbReference>
<feature type="disulfide bond" evidence="18">
    <location>
        <begin position="27"/>
        <end position="34"/>
    </location>
</feature>
<evidence type="ECO:0000256" key="14">
    <source>
        <dbReference type="ARBA" id="ARBA00023316"/>
    </source>
</evidence>
<comment type="subcellular location">
    <subcellularLocation>
        <location evidence="2">Cell envelope</location>
    </subcellularLocation>
    <subcellularLocation>
        <location evidence="3">Membrane</location>
        <topology evidence="3">Lipid-anchor</topology>
        <topology evidence="3">GPI-anchor</topology>
    </subcellularLocation>
</comment>
<feature type="domain" description="GH16" evidence="21">
    <location>
        <begin position="29"/>
        <end position="233"/>
    </location>
</feature>
<protein>
    <recommendedName>
        <fullName evidence="16">Crh-like protein</fullName>
        <ecNumber evidence="16">3.2.-.-</ecNumber>
    </recommendedName>
</protein>
<dbReference type="Pfam" id="PF00722">
    <property type="entry name" value="Glyco_hydro_16"/>
    <property type="match status" value="1"/>
</dbReference>
<dbReference type="EMBL" id="ML119062">
    <property type="protein sequence ID" value="ROT34864.1"/>
    <property type="molecule type" value="Genomic_DNA"/>
</dbReference>
<dbReference type="SUPFAM" id="SSF49899">
    <property type="entry name" value="Concanavalin A-like lectins/glucanases"/>
    <property type="match status" value="1"/>
</dbReference>
<keyword evidence="8 16" id="KW-0378">Hydrolase</keyword>
<comment type="similarity">
    <text evidence="15">Belongs to the glycosyl hydrolase 16 family. CRH1 subfamily.</text>
</comment>
<dbReference type="GO" id="GO:0098552">
    <property type="term" value="C:side of membrane"/>
    <property type="evidence" value="ECO:0007669"/>
    <property type="project" value="UniProtKB-KW"/>
</dbReference>
<keyword evidence="7 20" id="KW-0732">Signal</keyword>
<evidence type="ECO:0000256" key="1">
    <source>
        <dbReference type="ARBA" id="ARBA00000822"/>
    </source>
</evidence>
<feature type="region of interest" description="Disordered" evidence="19">
    <location>
        <begin position="358"/>
        <end position="389"/>
    </location>
</feature>
<keyword evidence="4" id="KW-0336">GPI-anchor</keyword>
<keyword evidence="23" id="KW-1185">Reference proteome</keyword>
<evidence type="ECO:0000256" key="16">
    <source>
        <dbReference type="PIRNR" id="PIRNR037299"/>
    </source>
</evidence>
<dbReference type="GO" id="GO:0008843">
    <property type="term" value="F:endochitinase activity"/>
    <property type="evidence" value="ECO:0007669"/>
    <property type="project" value="UniProtKB-EC"/>
</dbReference>
<reference evidence="22 23" key="1">
    <citation type="journal article" date="2018" name="Mol. Ecol.">
        <title>The obligate alkalophilic soda-lake fungus Sodiomyces alkalinus has shifted to a protein diet.</title>
        <authorList>
            <person name="Grum-Grzhimaylo A.A."/>
            <person name="Falkoski D.L."/>
            <person name="van den Heuvel J."/>
            <person name="Valero-Jimenez C.A."/>
            <person name="Min B."/>
            <person name="Choi I.G."/>
            <person name="Lipzen A."/>
            <person name="Daum C.G."/>
            <person name="Aanen D.K."/>
            <person name="Tsang A."/>
            <person name="Henrissat B."/>
            <person name="Bilanenko E.N."/>
            <person name="de Vries R.P."/>
            <person name="van Kan J.A.L."/>
            <person name="Grigoriev I.V."/>
            <person name="Debets A.J.M."/>
        </authorList>
    </citation>
    <scope>NUCLEOTIDE SEQUENCE [LARGE SCALE GENOMIC DNA]</scope>
    <source>
        <strain evidence="22 23">F11</strain>
    </source>
</reference>
<dbReference type="InterPro" id="IPR000757">
    <property type="entry name" value="Beta-glucanase-like"/>
</dbReference>
<proteinExistence type="inferred from homology"/>
<dbReference type="Proteomes" id="UP000272025">
    <property type="component" value="Unassembled WGS sequence"/>
</dbReference>
<dbReference type="PANTHER" id="PTHR10963:SF68">
    <property type="entry name" value="GLYCOSIDASE CRH1-RELATED"/>
    <property type="match status" value="1"/>
</dbReference>
<keyword evidence="9 16" id="KW-0472">Membrane</keyword>
<dbReference type="PROSITE" id="PS51762">
    <property type="entry name" value="GH16_2"/>
    <property type="match status" value="1"/>
</dbReference>
<keyword evidence="13" id="KW-0326">Glycosidase</keyword>
<feature type="region of interest" description="Disordered" evidence="19">
    <location>
        <begin position="274"/>
        <end position="331"/>
    </location>
</feature>
<dbReference type="InterPro" id="IPR013320">
    <property type="entry name" value="ConA-like_dom_sf"/>
</dbReference>
<evidence type="ECO:0000256" key="8">
    <source>
        <dbReference type="ARBA" id="ARBA00022801"/>
    </source>
</evidence>
<evidence type="ECO:0000256" key="10">
    <source>
        <dbReference type="ARBA" id="ARBA00023157"/>
    </source>
</evidence>
<feature type="active site" description="Nucleophile" evidence="17">
    <location>
        <position position="122"/>
    </location>
</feature>
<keyword evidence="10 18" id="KW-1015">Disulfide bond</keyword>
<comment type="catalytic activity">
    <reaction evidence="1">
        <text>Random endo-hydrolysis of N-acetyl-beta-D-glucosaminide (1-&gt;4)-beta-linkages in chitin and chitodextrins.</text>
        <dbReference type="EC" id="3.2.1.14"/>
    </reaction>
</comment>
<dbReference type="GeneID" id="39579322"/>
<dbReference type="CDD" id="cd02183">
    <property type="entry name" value="GH16_fungal_CRH1_transglycosylase"/>
    <property type="match status" value="1"/>
</dbReference>
<dbReference type="PANTHER" id="PTHR10963">
    <property type="entry name" value="GLYCOSYL HYDROLASE-RELATED"/>
    <property type="match status" value="1"/>
</dbReference>
<evidence type="ECO:0000256" key="18">
    <source>
        <dbReference type="PIRSR" id="PIRSR037299-2"/>
    </source>
</evidence>
<keyword evidence="5" id="KW-0328">Glycosyltransferase</keyword>
<accession>A0A3N2PKE0</accession>
<evidence type="ECO:0000256" key="19">
    <source>
        <dbReference type="SAM" id="MobiDB-lite"/>
    </source>
</evidence>
<evidence type="ECO:0000256" key="17">
    <source>
        <dbReference type="PIRSR" id="PIRSR037299-1"/>
    </source>
</evidence>
<keyword evidence="11" id="KW-0325">Glycoprotein</keyword>
<evidence type="ECO:0000256" key="13">
    <source>
        <dbReference type="ARBA" id="ARBA00023295"/>
    </source>
</evidence>
<organism evidence="22 23">
    <name type="scientific">Sodiomyces alkalinus (strain CBS 110278 / VKM F-3762 / F11)</name>
    <name type="common">Alkaliphilic filamentous fungus</name>
    <dbReference type="NCBI Taxonomy" id="1314773"/>
    <lineage>
        <taxon>Eukaryota</taxon>
        <taxon>Fungi</taxon>
        <taxon>Dikarya</taxon>
        <taxon>Ascomycota</taxon>
        <taxon>Pezizomycotina</taxon>
        <taxon>Sordariomycetes</taxon>
        <taxon>Hypocreomycetidae</taxon>
        <taxon>Glomerellales</taxon>
        <taxon>Plectosphaerellaceae</taxon>
        <taxon>Sodiomyces</taxon>
    </lineage>
</organism>